<dbReference type="EMBL" id="SMYL01000003">
    <property type="protein sequence ID" value="TDK66522.1"/>
    <property type="molecule type" value="Genomic_DNA"/>
</dbReference>
<protein>
    <submittedName>
        <fullName evidence="3">Acyltransferase</fullName>
    </submittedName>
</protein>
<dbReference type="InterPro" id="IPR050879">
    <property type="entry name" value="Acyltransferase_3"/>
</dbReference>
<organism evidence="3 4">
    <name type="scientific">Sapientia aquatica</name>
    <dbReference type="NCBI Taxonomy" id="1549640"/>
    <lineage>
        <taxon>Bacteria</taxon>
        <taxon>Pseudomonadati</taxon>
        <taxon>Pseudomonadota</taxon>
        <taxon>Betaproteobacteria</taxon>
        <taxon>Burkholderiales</taxon>
        <taxon>Oxalobacteraceae</taxon>
        <taxon>Sapientia</taxon>
    </lineage>
</organism>
<reference evidence="3 4" key="1">
    <citation type="submission" date="2019-03" db="EMBL/GenBank/DDBJ databases">
        <title>Sapientia aquatica gen. nov., sp. nov., isolated from a crater lake.</title>
        <authorList>
            <person name="Felfoldi T."/>
            <person name="Szabo A."/>
            <person name="Toth E."/>
            <person name="Schumann P."/>
            <person name="Keki Z."/>
            <person name="Marialigeti K."/>
            <person name="Mathe I."/>
        </authorList>
    </citation>
    <scope>NUCLEOTIDE SEQUENCE [LARGE SCALE GENOMIC DNA]</scope>
    <source>
        <strain evidence="3 4">SA-152</strain>
    </source>
</reference>
<keyword evidence="1" id="KW-1133">Transmembrane helix</keyword>
<dbReference type="GO" id="GO:0000271">
    <property type="term" value="P:polysaccharide biosynthetic process"/>
    <property type="evidence" value="ECO:0007669"/>
    <property type="project" value="TreeGrafter"/>
</dbReference>
<evidence type="ECO:0000259" key="2">
    <source>
        <dbReference type="Pfam" id="PF01757"/>
    </source>
</evidence>
<evidence type="ECO:0000256" key="1">
    <source>
        <dbReference type="SAM" id="Phobius"/>
    </source>
</evidence>
<feature type="transmembrane region" description="Helical" evidence="1">
    <location>
        <begin position="57"/>
        <end position="79"/>
    </location>
</feature>
<feature type="transmembrane region" description="Helical" evidence="1">
    <location>
        <begin position="100"/>
        <end position="119"/>
    </location>
</feature>
<feature type="transmembrane region" description="Helical" evidence="1">
    <location>
        <begin position="164"/>
        <end position="184"/>
    </location>
</feature>
<dbReference type="Pfam" id="PF01757">
    <property type="entry name" value="Acyl_transf_3"/>
    <property type="match status" value="1"/>
</dbReference>
<evidence type="ECO:0000313" key="3">
    <source>
        <dbReference type="EMBL" id="TDK66522.1"/>
    </source>
</evidence>
<feature type="transmembrane region" description="Helical" evidence="1">
    <location>
        <begin position="264"/>
        <end position="286"/>
    </location>
</feature>
<dbReference type="GO" id="GO:0016020">
    <property type="term" value="C:membrane"/>
    <property type="evidence" value="ECO:0007669"/>
    <property type="project" value="TreeGrafter"/>
</dbReference>
<sequence length="378" mass="42934">MIVDQCNKKSKNILSIAIFKNSNNFDLLRLMAAFAVIVGHAYPISPQPPLQDWVLSVLHFDYSGSLAVKFFFFLSGLLVTESIINRPEPMKFIARRLFRIYPALLVCLLFTILIVGPIYTNGSLPDYFLQKSTWTYLTKNLGLFRLQWKLPTVLDDSEFGLNGALWTLNFEFVCYVYVAVFCAIGVFSRRIISNLIFLSVIVVAFFAPHYLPYFSRNPDAVLLPACFSIGVLFAVNKKNIILDIRLVALLWLLVMCLSENRAHIISFYLAFFYTSIYLGSLPFTVAHLKLPFDASYGVYLYGFLVQQCVHASLPNIGVHGNQIVSMIIALILGIFSWYLVEKPALKLGREFTAKDWSQNPAIMKIRSIGSINVRIFKK</sequence>
<accession>A0A4R5W2E8</accession>
<gene>
    <name evidence="3" type="ORF">E2I14_08635</name>
</gene>
<dbReference type="AlphaFoldDB" id="A0A4R5W2E8"/>
<feature type="transmembrane region" description="Helical" evidence="1">
    <location>
        <begin position="191"/>
        <end position="211"/>
    </location>
</feature>
<keyword evidence="3" id="KW-0012">Acyltransferase</keyword>
<feature type="domain" description="Acyltransferase 3" evidence="2">
    <location>
        <begin position="24"/>
        <end position="340"/>
    </location>
</feature>
<dbReference type="Proteomes" id="UP000294829">
    <property type="component" value="Unassembled WGS sequence"/>
</dbReference>
<keyword evidence="1" id="KW-0472">Membrane</keyword>
<dbReference type="PANTHER" id="PTHR23028">
    <property type="entry name" value="ACETYLTRANSFERASE"/>
    <property type="match status" value="1"/>
</dbReference>
<evidence type="ECO:0000313" key="4">
    <source>
        <dbReference type="Proteomes" id="UP000294829"/>
    </source>
</evidence>
<feature type="transmembrane region" description="Helical" evidence="1">
    <location>
        <begin position="323"/>
        <end position="340"/>
    </location>
</feature>
<dbReference type="GO" id="GO:0016747">
    <property type="term" value="F:acyltransferase activity, transferring groups other than amino-acyl groups"/>
    <property type="evidence" value="ECO:0007669"/>
    <property type="project" value="InterPro"/>
</dbReference>
<keyword evidence="3" id="KW-0808">Transferase</keyword>
<keyword evidence="4" id="KW-1185">Reference proteome</keyword>
<dbReference type="PANTHER" id="PTHR23028:SF53">
    <property type="entry name" value="ACYL_TRANSF_3 DOMAIN-CONTAINING PROTEIN"/>
    <property type="match status" value="1"/>
</dbReference>
<feature type="transmembrane region" description="Helical" evidence="1">
    <location>
        <begin position="242"/>
        <end position="258"/>
    </location>
</feature>
<dbReference type="InterPro" id="IPR002656">
    <property type="entry name" value="Acyl_transf_3_dom"/>
</dbReference>
<proteinExistence type="predicted"/>
<dbReference type="RefSeq" id="WP_133327489.1">
    <property type="nucleotide sequence ID" value="NZ_SMYL01000003.1"/>
</dbReference>
<dbReference type="OrthoDB" id="9767863at2"/>
<feature type="transmembrane region" description="Helical" evidence="1">
    <location>
        <begin position="27"/>
        <end position="45"/>
    </location>
</feature>
<name>A0A4R5W2E8_9BURK</name>
<comment type="caution">
    <text evidence="3">The sequence shown here is derived from an EMBL/GenBank/DDBJ whole genome shotgun (WGS) entry which is preliminary data.</text>
</comment>
<keyword evidence="1" id="KW-0812">Transmembrane</keyword>